<dbReference type="Gene3D" id="3.90.25.10">
    <property type="entry name" value="UDP-galactose 4-epimerase, domain 1"/>
    <property type="match status" value="2"/>
</dbReference>
<evidence type="ECO:0000313" key="4">
    <source>
        <dbReference type="EMBL" id="MTU43920.1"/>
    </source>
</evidence>
<evidence type="ECO:0000256" key="2">
    <source>
        <dbReference type="ARBA" id="ARBA00007637"/>
    </source>
</evidence>
<feature type="domain" description="NAD-dependent epimerase/dehydratase" evidence="3">
    <location>
        <begin position="3"/>
        <end position="240"/>
    </location>
</feature>
<evidence type="ECO:0000259" key="3">
    <source>
        <dbReference type="Pfam" id="PF01370"/>
    </source>
</evidence>
<evidence type="ECO:0000256" key="1">
    <source>
        <dbReference type="ARBA" id="ARBA00005125"/>
    </source>
</evidence>
<evidence type="ECO:0000313" key="5">
    <source>
        <dbReference type="Proteomes" id="UP000462362"/>
    </source>
</evidence>
<sequence>MNVLVAGGAGFIGSNLIEKLLSLGSKVICIDNFFIGTKKNIEQFKENPNFVFYEENLCDRAKLDEIFKLEKIDIVYHMAANSDIQASAKNPEIEYLNTYTTTFNILECMRVNGVKNLFFCSTSAVYGDAQGEEVNELFSPLAPISYYGACKLGCEALISAFSYMNDFHSMVFRFPNVIGPHLTHGVIFDFMKKLHKDPTHLQILGDGNQCKPYLHVYDLVDCILKFSKDIPEGVTIYNVGGTTQSTVKSIAEIVCKEMGLKNVKFEFTGGRGGWKGDVPVFAYNLDKIHKAGWKASMTSDEAVALTVKEAL</sequence>
<comment type="caution">
    <text evidence="4">The sequence shown here is derived from an EMBL/GenBank/DDBJ whole genome shotgun (WGS) entry which is preliminary data.</text>
</comment>
<dbReference type="Proteomes" id="UP000462362">
    <property type="component" value="Unassembled WGS sequence"/>
</dbReference>
<name>A0A6I3S3L0_9BURK</name>
<dbReference type="Gene3D" id="3.40.50.720">
    <property type="entry name" value="NAD(P)-binding Rossmann-like Domain"/>
    <property type="match status" value="1"/>
</dbReference>
<dbReference type="Pfam" id="PF01370">
    <property type="entry name" value="Epimerase"/>
    <property type="match status" value="1"/>
</dbReference>
<dbReference type="EMBL" id="WNCL01000035">
    <property type="protein sequence ID" value="MTU43920.1"/>
    <property type="molecule type" value="Genomic_DNA"/>
</dbReference>
<comment type="pathway">
    <text evidence="1">Bacterial outer membrane biogenesis; LPS O-antigen biosynthesis.</text>
</comment>
<reference evidence="4 5" key="1">
    <citation type="journal article" date="2019" name="Nat. Med.">
        <title>A library of human gut bacterial isolates paired with longitudinal multiomics data enables mechanistic microbiome research.</title>
        <authorList>
            <person name="Poyet M."/>
            <person name="Groussin M."/>
            <person name="Gibbons S.M."/>
            <person name="Avila-Pacheco J."/>
            <person name="Jiang X."/>
            <person name="Kearney S.M."/>
            <person name="Perrotta A.R."/>
            <person name="Berdy B."/>
            <person name="Zhao S."/>
            <person name="Lieberman T.D."/>
            <person name="Swanson P.K."/>
            <person name="Smith M."/>
            <person name="Roesemann S."/>
            <person name="Alexander J.E."/>
            <person name="Rich S.A."/>
            <person name="Livny J."/>
            <person name="Vlamakis H."/>
            <person name="Clish C."/>
            <person name="Bullock K."/>
            <person name="Deik A."/>
            <person name="Scott J."/>
            <person name="Pierce K.A."/>
            <person name="Xavier R.J."/>
            <person name="Alm E.J."/>
        </authorList>
    </citation>
    <scope>NUCLEOTIDE SEQUENCE [LARGE SCALE GENOMIC DNA]</scope>
    <source>
        <strain evidence="4 5">BIOML-A2</strain>
    </source>
</reference>
<gene>
    <name evidence="4" type="ORF">GMD42_09910</name>
</gene>
<dbReference type="InterPro" id="IPR036291">
    <property type="entry name" value="NAD(P)-bd_dom_sf"/>
</dbReference>
<comment type="similarity">
    <text evidence="2">Belongs to the NAD(P)-dependent epimerase/dehydratase family.</text>
</comment>
<dbReference type="InterPro" id="IPR001509">
    <property type="entry name" value="Epimerase_deHydtase"/>
</dbReference>
<dbReference type="PANTHER" id="PTHR43000">
    <property type="entry name" value="DTDP-D-GLUCOSE 4,6-DEHYDRATASE-RELATED"/>
    <property type="match status" value="1"/>
</dbReference>
<dbReference type="AlphaFoldDB" id="A0A6I3S3L0"/>
<proteinExistence type="inferred from homology"/>
<organism evidence="4 5">
    <name type="scientific">Parasutterella excrementihominis</name>
    <dbReference type="NCBI Taxonomy" id="487175"/>
    <lineage>
        <taxon>Bacteria</taxon>
        <taxon>Pseudomonadati</taxon>
        <taxon>Pseudomonadota</taxon>
        <taxon>Betaproteobacteria</taxon>
        <taxon>Burkholderiales</taxon>
        <taxon>Sutterellaceae</taxon>
        <taxon>Parasutterella</taxon>
    </lineage>
</organism>
<accession>A0A6I3S3L0</accession>
<dbReference type="RefSeq" id="WP_151850397.1">
    <property type="nucleotide sequence ID" value="NZ_CAUCUK010000014.1"/>
</dbReference>
<dbReference type="SUPFAM" id="SSF51735">
    <property type="entry name" value="NAD(P)-binding Rossmann-fold domains"/>
    <property type="match status" value="1"/>
</dbReference>
<protein>
    <submittedName>
        <fullName evidence="4">NAD-dependent epimerase/dehydratase family protein</fullName>
    </submittedName>
</protein>